<dbReference type="AlphaFoldDB" id="A0AAV7K2Z9"/>
<evidence type="ECO:0000313" key="1">
    <source>
        <dbReference type="EMBL" id="KAI6655440.1"/>
    </source>
</evidence>
<sequence length="104" mass="11553">MPGNSSIRSVPKSSSLFQAPYFEKIQCSFDYSLDYDVLTTSRTRLTVYPFLLCPYRALLTETASDFVVQYHFGVLRDNSIESYVGIKSSGLPGVIKAEGLVALD</sequence>
<name>A0AAV7K2Z9_9METZ</name>
<accession>A0AAV7K2Z9</accession>
<evidence type="ECO:0000313" key="2">
    <source>
        <dbReference type="Proteomes" id="UP001165289"/>
    </source>
</evidence>
<reference evidence="1 2" key="1">
    <citation type="journal article" date="2023" name="BMC Biol.">
        <title>The compact genome of the sponge Oopsacas minuta (Hexactinellida) is lacking key metazoan core genes.</title>
        <authorList>
            <person name="Santini S."/>
            <person name="Schenkelaars Q."/>
            <person name="Jourda C."/>
            <person name="Duchesne M."/>
            <person name="Belahbib H."/>
            <person name="Rocher C."/>
            <person name="Selva M."/>
            <person name="Riesgo A."/>
            <person name="Vervoort M."/>
            <person name="Leys S.P."/>
            <person name="Kodjabachian L."/>
            <person name="Le Bivic A."/>
            <person name="Borchiellini C."/>
            <person name="Claverie J.M."/>
            <person name="Renard E."/>
        </authorList>
    </citation>
    <scope>NUCLEOTIDE SEQUENCE [LARGE SCALE GENOMIC DNA]</scope>
    <source>
        <strain evidence="1">SPO-2</strain>
    </source>
</reference>
<dbReference type="EMBL" id="JAKMXF010000199">
    <property type="protein sequence ID" value="KAI6655440.1"/>
    <property type="molecule type" value="Genomic_DNA"/>
</dbReference>
<organism evidence="1 2">
    <name type="scientific">Oopsacas minuta</name>
    <dbReference type="NCBI Taxonomy" id="111878"/>
    <lineage>
        <taxon>Eukaryota</taxon>
        <taxon>Metazoa</taxon>
        <taxon>Porifera</taxon>
        <taxon>Hexactinellida</taxon>
        <taxon>Hexasterophora</taxon>
        <taxon>Lyssacinosida</taxon>
        <taxon>Leucopsacidae</taxon>
        <taxon>Oopsacas</taxon>
    </lineage>
</organism>
<dbReference type="Proteomes" id="UP001165289">
    <property type="component" value="Unassembled WGS sequence"/>
</dbReference>
<gene>
    <name evidence="1" type="ORF">LOD99_2275</name>
</gene>
<protein>
    <submittedName>
        <fullName evidence="1">Uncharacterized protein</fullName>
    </submittedName>
</protein>
<comment type="caution">
    <text evidence="1">The sequence shown here is derived from an EMBL/GenBank/DDBJ whole genome shotgun (WGS) entry which is preliminary data.</text>
</comment>
<proteinExistence type="predicted"/>
<keyword evidence="2" id="KW-1185">Reference proteome</keyword>